<dbReference type="PANTHER" id="PTHR45780:SF2">
    <property type="entry name" value="ETHANOLAMINE-PHOSPHATE CYTIDYLYLTRANSFERASE"/>
    <property type="match status" value="1"/>
</dbReference>
<organism evidence="13 14">
    <name type="scientific">Dibothriocephalus latus</name>
    <name type="common">Fish tapeworm</name>
    <name type="synonym">Diphyllobothrium latum</name>
    <dbReference type="NCBI Taxonomy" id="60516"/>
    <lineage>
        <taxon>Eukaryota</taxon>
        <taxon>Metazoa</taxon>
        <taxon>Spiralia</taxon>
        <taxon>Lophotrochozoa</taxon>
        <taxon>Platyhelminthes</taxon>
        <taxon>Cestoda</taxon>
        <taxon>Eucestoda</taxon>
        <taxon>Diphyllobothriidea</taxon>
        <taxon>Diphyllobothriidae</taxon>
        <taxon>Dibothriocephalus</taxon>
    </lineage>
</organism>
<dbReference type="SUPFAM" id="SSF52374">
    <property type="entry name" value="Nucleotidylyl transferase"/>
    <property type="match status" value="1"/>
</dbReference>
<comment type="pathway">
    <text evidence="9">Phospholipid metabolism; phosphatidylethanolamine biosynthesis; phosphatidylethanolamine from ethanolamine: step 2/3.</text>
</comment>
<evidence type="ECO:0000313" key="14">
    <source>
        <dbReference type="Proteomes" id="UP000281553"/>
    </source>
</evidence>
<dbReference type="InterPro" id="IPR002052">
    <property type="entry name" value="DNA_methylase_N6_adenine_CS"/>
</dbReference>
<dbReference type="InterPro" id="IPR004821">
    <property type="entry name" value="Cyt_trans-like"/>
</dbReference>
<evidence type="ECO:0000256" key="6">
    <source>
        <dbReference type="ARBA" id="ARBA00023098"/>
    </source>
</evidence>
<dbReference type="GO" id="GO:0005737">
    <property type="term" value="C:cytoplasm"/>
    <property type="evidence" value="ECO:0007669"/>
    <property type="project" value="TreeGrafter"/>
</dbReference>
<evidence type="ECO:0000256" key="7">
    <source>
        <dbReference type="ARBA" id="ARBA00023209"/>
    </source>
</evidence>
<evidence type="ECO:0000259" key="12">
    <source>
        <dbReference type="Pfam" id="PF01467"/>
    </source>
</evidence>
<dbReference type="GO" id="GO:0004306">
    <property type="term" value="F:ethanolamine-phosphate cytidylyltransferase activity"/>
    <property type="evidence" value="ECO:0007669"/>
    <property type="project" value="UniProtKB-EC"/>
</dbReference>
<protein>
    <recommendedName>
        <fullName evidence="10">ethanolamine-phosphate cytidylyltransferase</fullName>
        <ecNumber evidence="10">2.7.7.14</ecNumber>
    </recommendedName>
    <alternativeName>
        <fullName evidence="11">CTP:phosphoethanolamine cytidylyltransferase</fullName>
    </alternativeName>
</protein>
<dbReference type="OrthoDB" id="40021at2759"/>
<dbReference type="Pfam" id="PF01467">
    <property type="entry name" value="CTP_transf_like"/>
    <property type="match status" value="1"/>
</dbReference>
<evidence type="ECO:0000256" key="3">
    <source>
        <dbReference type="ARBA" id="ARBA00022516"/>
    </source>
</evidence>
<evidence type="ECO:0000256" key="2">
    <source>
        <dbReference type="ARBA" id="ARBA00010101"/>
    </source>
</evidence>
<comment type="pathway">
    <text evidence="1">Lipid metabolism.</text>
</comment>
<evidence type="ECO:0000256" key="8">
    <source>
        <dbReference type="ARBA" id="ARBA00023264"/>
    </source>
</evidence>
<evidence type="ECO:0000256" key="10">
    <source>
        <dbReference type="ARBA" id="ARBA00024221"/>
    </source>
</evidence>
<reference evidence="13 14" key="1">
    <citation type="submission" date="2018-11" db="EMBL/GenBank/DDBJ databases">
        <authorList>
            <consortium name="Pathogen Informatics"/>
        </authorList>
    </citation>
    <scope>NUCLEOTIDE SEQUENCE [LARGE SCALE GENOMIC DNA]</scope>
</reference>
<dbReference type="GO" id="GO:0003676">
    <property type="term" value="F:nucleic acid binding"/>
    <property type="evidence" value="ECO:0007669"/>
    <property type="project" value="InterPro"/>
</dbReference>
<dbReference type="PANTHER" id="PTHR45780">
    <property type="entry name" value="ETHANOLAMINE-PHOSPHATE CYTIDYLYLTRANSFERASE"/>
    <property type="match status" value="1"/>
</dbReference>
<evidence type="ECO:0000256" key="4">
    <source>
        <dbReference type="ARBA" id="ARBA00022679"/>
    </source>
</evidence>
<gene>
    <name evidence="13" type="ORF">DILT_LOCUS11984</name>
</gene>
<keyword evidence="14" id="KW-1185">Reference proteome</keyword>
<evidence type="ECO:0000256" key="9">
    <source>
        <dbReference type="ARBA" id="ARBA00024191"/>
    </source>
</evidence>
<sequence>MSQDVGHVEFLKKCRDLGTYIIIGLYSDESASFESGRIGPILTLQERLLSLLACRYVNNIIMDPPYNITDAMLDFFKVRFPASSVSHSMAFLTFTWPYKFTLELLH</sequence>
<dbReference type="PROSITE" id="PS00092">
    <property type="entry name" value="N6_MTASE"/>
    <property type="match status" value="1"/>
</dbReference>
<dbReference type="EC" id="2.7.7.14" evidence="10"/>
<dbReference type="GO" id="GO:0032259">
    <property type="term" value="P:methylation"/>
    <property type="evidence" value="ECO:0007669"/>
    <property type="project" value="InterPro"/>
</dbReference>
<evidence type="ECO:0000256" key="11">
    <source>
        <dbReference type="ARBA" id="ARBA00031473"/>
    </source>
</evidence>
<keyword evidence="4" id="KW-0808">Transferase</keyword>
<dbReference type="Proteomes" id="UP000281553">
    <property type="component" value="Unassembled WGS sequence"/>
</dbReference>
<accession>A0A3P7LYM4</accession>
<dbReference type="Gene3D" id="3.40.50.620">
    <property type="entry name" value="HUPs"/>
    <property type="match status" value="1"/>
</dbReference>
<keyword evidence="6" id="KW-0443">Lipid metabolism</keyword>
<comment type="similarity">
    <text evidence="2">Belongs to the cytidylyltransferase family.</text>
</comment>
<keyword evidence="8" id="KW-1208">Phospholipid metabolism</keyword>
<dbReference type="UniPathway" id="UPA00558">
    <property type="reaction ID" value="UER00742"/>
</dbReference>
<dbReference type="InterPro" id="IPR014729">
    <property type="entry name" value="Rossmann-like_a/b/a_fold"/>
</dbReference>
<dbReference type="GO" id="GO:0006646">
    <property type="term" value="P:phosphatidylethanolamine biosynthetic process"/>
    <property type="evidence" value="ECO:0007669"/>
    <property type="project" value="UniProtKB-UniPathway"/>
</dbReference>
<dbReference type="GO" id="GO:0008168">
    <property type="term" value="F:methyltransferase activity"/>
    <property type="evidence" value="ECO:0007669"/>
    <property type="project" value="InterPro"/>
</dbReference>
<feature type="domain" description="Cytidyltransferase-like" evidence="12">
    <location>
        <begin position="6"/>
        <end position="79"/>
    </location>
</feature>
<keyword evidence="3" id="KW-0444">Lipid biosynthesis</keyword>
<evidence type="ECO:0000313" key="13">
    <source>
        <dbReference type="EMBL" id="VDN16153.1"/>
    </source>
</evidence>
<dbReference type="EMBL" id="UYRU01064860">
    <property type="protein sequence ID" value="VDN16153.1"/>
    <property type="molecule type" value="Genomic_DNA"/>
</dbReference>
<dbReference type="InterPro" id="IPR044608">
    <property type="entry name" value="Ect1/PCYT2"/>
</dbReference>
<keyword evidence="5" id="KW-0548">Nucleotidyltransferase</keyword>
<evidence type="ECO:0000256" key="5">
    <source>
        <dbReference type="ARBA" id="ARBA00022695"/>
    </source>
</evidence>
<dbReference type="AlphaFoldDB" id="A0A3P7LYM4"/>
<name>A0A3P7LYM4_DIBLA</name>
<evidence type="ECO:0000256" key="1">
    <source>
        <dbReference type="ARBA" id="ARBA00005189"/>
    </source>
</evidence>
<proteinExistence type="inferred from homology"/>
<keyword evidence="7" id="KW-0594">Phospholipid biosynthesis</keyword>